<feature type="region of interest" description="Disordered" evidence="1">
    <location>
        <begin position="90"/>
        <end position="117"/>
    </location>
</feature>
<name>A0A1X7U053_AMPQE</name>
<dbReference type="AlphaFoldDB" id="A0A1X7U053"/>
<protein>
    <submittedName>
        <fullName evidence="2">Uncharacterized protein</fullName>
    </submittedName>
</protein>
<proteinExistence type="predicted"/>
<evidence type="ECO:0000256" key="1">
    <source>
        <dbReference type="SAM" id="MobiDB-lite"/>
    </source>
</evidence>
<sequence length="117" mass="13144">MKRDDLKLVAESVVLVQISSTSEYVLMMRMLMYAPVTMCWCESLYNIYFKIVLLRQNGRTTQNLFEQLNKMTKAVDLTSLLASAWTDSIRKRSSGPVGSGRDSLKGLGDSINSVQLS</sequence>
<reference evidence="2" key="1">
    <citation type="submission" date="2017-05" db="UniProtKB">
        <authorList>
            <consortium name="EnsemblMetazoa"/>
        </authorList>
    </citation>
    <scope>IDENTIFICATION</scope>
</reference>
<accession>A0A1X7U053</accession>
<dbReference type="InParanoid" id="A0A1X7U053"/>
<organism evidence="2">
    <name type="scientific">Amphimedon queenslandica</name>
    <name type="common">Sponge</name>
    <dbReference type="NCBI Taxonomy" id="400682"/>
    <lineage>
        <taxon>Eukaryota</taxon>
        <taxon>Metazoa</taxon>
        <taxon>Porifera</taxon>
        <taxon>Demospongiae</taxon>
        <taxon>Heteroscleromorpha</taxon>
        <taxon>Haplosclerida</taxon>
        <taxon>Niphatidae</taxon>
        <taxon>Amphimedon</taxon>
    </lineage>
</organism>
<evidence type="ECO:0000313" key="2">
    <source>
        <dbReference type="EnsemblMetazoa" id="Aqu2.1.20960_001"/>
    </source>
</evidence>
<dbReference type="EnsemblMetazoa" id="Aqu2.1.20960_001">
    <property type="protein sequence ID" value="Aqu2.1.20960_001"/>
    <property type="gene ID" value="Aqu2.1.20960"/>
</dbReference>